<feature type="compositionally biased region" description="Low complexity" evidence="1">
    <location>
        <begin position="101"/>
        <end position="115"/>
    </location>
</feature>
<gene>
    <name evidence="2" type="ORF">D9C73_026680</name>
</gene>
<reference evidence="2 3" key="1">
    <citation type="submission" date="2019-01" db="EMBL/GenBank/DDBJ databases">
        <title>Genome Assembly of Collichthys lucidus.</title>
        <authorList>
            <person name="Cai M."/>
            <person name="Xiao S."/>
        </authorList>
    </citation>
    <scope>NUCLEOTIDE SEQUENCE [LARGE SCALE GENOMIC DNA]</scope>
    <source>
        <strain evidence="2">JT15FE1705JMU</strain>
        <tissue evidence="2">Muscle</tissue>
    </source>
</reference>
<evidence type="ECO:0000313" key="2">
    <source>
        <dbReference type="EMBL" id="TKS93332.1"/>
    </source>
</evidence>
<dbReference type="Proteomes" id="UP000298787">
    <property type="component" value="Chromosome 24"/>
</dbReference>
<feature type="compositionally biased region" description="Basic and acidic residues" evidence="1">
    <location>
        <begin position="122"/>
        <end position="131"/>
    </location>
</feature>
<dbReference type="GO" id="GO:0006357">
    <property type="term" value="P:regulation of transcription by RNA polymerase II"/>
    <property type="evidence" value="ECO:0007669"/>
    <property type="project" value="TreeGrafter"/>
</dbReference>
<dbReference type="GO" id="GO:0003690">
    <property type="term" value="F:double-stranded DNA binding"/>
    <property type="evidence" value="ECO:0007669"/>
    <property type="project" value="TreeGrafter"/>
</dbReference>
<feature type="compositionally biased region" description="Low complexity" evidence="1">
    <location>
        <begin position="467"/>
        <end position="476"/>
    </location>
</feature>
<feature type="compositionally biased region" description="Polar residues" evidence="1">
    <location>
        <begin position="46"/>
        <end position="56"/>
    </location>
</feature>
<dbReference type="EMBL" id="CM014101">
    <property type="protein sequence ID" value="TKS93332.1"/>
    <property type="molecule type" value="Genomic_DNA"/>
</dbReference>
<dbReference type="InterPro" id="IPR036770">
    <property type="entry name" value="Ankyrin_rpt-contain_sf"/>
</dbReference>
<dbReference type="AlphaFoldDB" id="A0A4V6ATS1"/>
<sequence>MDDDDDEGRAPPTKLALLQTSHAPSGSSPRQQTASSAASLLLVCQDSKSQPANQTRRQADGQQPLVLGPPFNHLTATEAPPLAQLSAFTNAKANIASTDADSTPAADAMDTTQAAAPPPIQVKEESRRVYDSEDTCMDTHLEEEAEPCERGGEELDISFDSQFPDLISDLITEEANPVVAHSTAAAPSPPIFPTGVRYMVPPQPSPSSSFLPFPHPLPASSSTRLAAITDFSPEWSYPESTVPASLIQPGVLRCYCPDNQFRMSILERLEQMERRMAEMAARDNNNNNQQQQHHHYHQHQQQHGSQLATPPPPPLPEDHEQMWACALGHQRAAELLYGWNSSALGIPDSLGRLPLAVARSRGHTRLATALEELHTHTHMMPGDTHTPLEDTDTPATPQPQQPPSPLSTSPDTGLSSSSSLPSPSDPSSPSPSSAYSSAPAPMDTSPSSPSSSSSSLPVSPPSPSSLPPVSMWGEEPNPGPGTGLNPGSSRDSSLYLMDYESASPGHTHTYLHTHMAGGGRRAHITATLEEQLLSYSENAENEGEEEEEEEYLEEEVLQVNPDHRFSLAGLVPPPPSNRTGLCI</sequence>
<name>A0A4V6ATS1_COLLU</name>
<feature type="region of interest" description="Disordered" evidence="1">
    <location>
        <begin position="375"/>
        <end position="494"/>
    </location>
</feature>
<organism evidence="2 3">
    <name type="scientific">Collichthys lucidus</name>
    <name type="common">Big head croaker</name>
    <name type="synonym">Sciaena lucida</name>
    <dbReference type="NCBI Taxonomy" id="240159"/>
    <lineage>
        <taxon>Eukaryota</taxon>
        <taxon>Metazoa</taxon>
        <taxon>Chordata</taxon>
        <taxon>Craniata</taxon>
        <taxon>Vertebrata</taxon>
        <taxon>Euteleostomi</taxon>
        <taxon>Actinopterygii</taxon>
        <taxon>Neopterygii</taxon>
        <taxon>Teleostei</taxon>
        <taxon>Neoteleostei</taxon>
        <taxon>Acanthomorphata</taxon>
        <taxon>Eupercaria</taxon>
        <taxon>Sciaenidae</taxon>
        <taxon>Collichthys</taxon>
    </lineage>
</organism>
<keyword evidence="3" id="KW-1185">Reference proteome</keyword>
<dbReference type="GO" id="GO:0003712">
    <property type="term" value="F:transcription coregulator activity"/>
    <property type="evidence" value="ECO:0007669"/>
    <property type="project" value="TreeGrafter"/>
</dbReference>
<feature type="compositionally biased region" description="Pro residues" evidence="1">
    <location>
        <begin position="396"/>
        <end position="405"/>
    </location>
</feature>
<feature type="region of interest" description="Disordered" evidence="1">
    <location>
        <begin position="101"/>
        <end position="131"/>
    </location>
</feature>
<evidence type="ECO:0000313" key="3">
    <source>
        <dbReference type="Proteomes" id="UP000298787"/>
    </source>
</evidence>
<dbReference type="PANTHER" id="PTHR23335">
    <property type="entry name" value="CALMODULIN-BINDING TRANSCRIPTION ACTIVATOR CAMTA"/>
    <property type="match status" value="1"/>
</dbReference>
<dbReference type="SUPFAM" id="SSF48403">
    <property type="entry name" value="Ankyrin repeat"/>
    <property type="match status" value="1"/>
</dbReference>
<feature type="compositionally biased region" description="Low complexity" evidence="1">
    <location>
        <begin position="430"/>
        <end position="457"/>
    </location>
</feature>
<dbReference type="GO" id="GO:0005634">
    <property type="term" value="C:nucleus"/>
    <property type="evidence" value="ECO:0007669"/>
    <property type="project" value="TreeGrafter"/>
</dbReference>
<evidence type="ECO:0000256" key="1">
    <source>
        <dbReference type="SAM" id="MobiDB-lite"/>
    </source>
</evidence>
<accession>A0A4V6ATS1</accession>
<dbReference type="PANTHER" id="PTHR23335:SF9">
    <property type="entry name" value="CALMODULIN-BINDING TRANSCRIPTION ACTIVATOR 2"/>
    <property type="match status" value="1"/>
</dbReference>
<feature type="compositionally biased region" description="Low complexity" evidence="1">
    <location>
        <begin position="406"/>
        <end position="422"/>
    </location>
</feature>
<dbReference type="STRING" id="240159.A0A4V6ATS1"/>
<proteinExistence type="predicted"/>
<feature type="compositionally biased region" description="Polar residues" evidence="1">
    <location>
        <begin position="18"/>
        <end position="38"/>
    </location>
</feature>
<protein>
    <submittedName>
        <fullName evidence="2">Calmodulin-binding transcription activator 2</fullName>
    </submittedName>
</protein>
<feature type="region of interest" description="Disordered" evidence="1">
    <location>
        <begin position="286"/>
        <end position="319"/>
    </location>
</feature>
<feature type="region of interest" description="Disordered" evidence="1">
    <location>
        <begin position="1"/>
        <end position="76"/>
    </location>
</feature>